<dbReference type="EMBL" id="JAAAUQ010000482">
    <property type="protein sequence ID" value="KAF9149832.1"/>
    <property type="molecule type" value="Genomic_DNA"/>
</dbReference>
<protein>
    <submittedName>
        <fullName evidence="3">Uncharacterized protein</fullName>
    </submittedName>
</protein>
<reference evidence="3" key="1">
    <citation type="journal article" date="2020" name="Fungal Divers.">
        <title>Resolving the Mortierellaceae phylogeny through synthesis of multi-gene phylogenetics and phylogenomics.</title>
        <authorList>
            <person name="Vandepol N."/>
            <person name="Liber J."/>
            <person name="Desiro A."/>
            <person name="Na H."/>
            <person name="Kennedy M."/>
            <person name="Barry K."/>
            <person name="Grigoriev I.V."/>
            <person name="Miller A.N."/>
            <person name="O'Donnell K."/>
            <person name="Stajich J.E."/>
            <person name="Bonito G."/>
        </authorList>
    </citation>
    <scope>NUCLEOTIDE SEQUENCE</scope>
    <source>
        <strain evidence="3">NRRL 6426</strain>
    </source>
</reference>
<gene>
    <name evidence="3" type="ORF">BG015_008344</name>
</gene>
<accession>A0A9P5RXL9</accession>
<feature type="compositionally biased region" description="Low complexity" evidence="1">
    <location>
        <begin position="280"/>
        <end position="310"/>
    </location>
</feature>
<keyword evidence="4" id="KW-1185">Reference proteome</keyword>
<evidence type="ECO:0000313" key="3">
    <source>
        <dbReference type="EMBL" id="KAF9149832.1"/>
    </source>
</evidence>
<sequence length="611" mass="66545">MSELGMYFGIAIGCIALLGVSGGILYRKYRQDRLVKVAHEQQTQERLQQVADLNLPPFYIDHELDPVCIYEHELPPDVLPPVQPIFVHSASTDEVMLVPPENDHFFGQGNGNGAQTPLESPSTTNNSTNEHPAMFFSPAIEANAETGERPATPGVLTTSGPAIGGEGYFDLAIMPTPPPPAVVSMSLSPRPTTPSSIFSTSSSAPVPRPINQEMLNLARVRAPPSYDVPNVVVDRSPLYHPSTHSPHSVSSPFTSYSEDSHQQMQDDYFGHVRLRAHTFSHPSSSQFPNQSFLQQLQSQHQQQQQQQQMEGGEEREEQLPETPRYSLEFPSDVPHEHHLEHHQRSRALYDNSVSGSPQALSPASFSSRSSWDYYDRDNGTIVRLQDQSPSISSLPGSHSSSPLLMFETTTTTRSSRRSPGGGGLRARASTLGESSKALMQRMHSLLRHSTSYSGSRDSTPATSPHLAPVTIEGSSSASGSSSTQGGGMPMVGLGLEYGGHIAHEPQQIQERNRAQVVVVVDGPEEEECTGTSISAFPSSASLGSVSQHTLPSTVSLSSDNEQDRESSVTDVAEEEDEEEEEEEENRSVSKTQRQHAPPEPMQTMPMPLAVS</sequence>
<keyword evidence="2" id="KW-1133">Transmembrane helix</keyword>
<feature type="region of interest" description="Disordered" evidence="1">
    <location>
        <begin position="528"/>
        <end position="611"/>
    </location>
</feature>
<keyword evidence="2" id="KW-0812">Transmembrane</keyword>
<comment type="caution">
    <text evidence="3">The sequence shown here is derived from an EMBL/GenBank/DDBJ whole genome shotgun (WGS) entry which is preliminary data.</text>
</comment>
<evidence type="ECO:0000313" key="4">
    <source>
        <dbReference type="Proteomes" id="UP000748756"/>
    </source>
</evidence>
<dbReference type="OrthoDB" id="2442223at2759"/>
<feature type="region of interest" description="Disordered" evidence="1">
    <location>
        <begin position="449"/>
        <end position="489"/>
    </location>
</feature>
<organism evidence="3 4">
    <name type="scientific">Linnemannia schmuckeri</name>
    <dbReference type="NCBI Taxonomy" id="64567"/>
    <lineage>
        <taxon>Eukaryota</taxon>
        <taxon>Fungi</taxon>
        <taxon>Fungi incertae sedis</taxon>
        <taxon>Mucoromycota</taxon>
        <taxon>Mortierellomycotina</taxon>
        <taxon>Mortierellomycetes</taxon>
        <taxon>Mortierellales</taxon>
        <taxon>Mortierellaceae</taxon>
        <taxon>Linnemannia</taxon>
    </lineage>
</organism>
<feature type="compositionally biased region" description="Polar residues" evidence="1">
    <location>
        <begin position="449"/>
        <end position="462"/>
    </location>
</feature>
<feature type="compositionally biased region" description="Low complexity" evidence="1">
    <location>
        <begin position="473"/>
        <end position="483"/>
    </location>
</feature>
<feature type="compositionally biased region" description="Polar residues" evidence="1">
    <location>
        <begin position="529"/>
        <end position="559"/>
    </location>
</feature>
<proteinExistence type="predicted"/>
<feature type="region of interest" description="Disordered" evidence="1">
    <location>
        <begin position="408"/>
        <end position="427"/>
    </location>
</feature>
<feature type="region of interest" description="Disordered" evidence="1">
    <location>
        <begin position="237"/>
        <end position="262"/>
    </location>
</feature>
<feature type="compositionally biased region" description="Acidic residues" evidence="1">
    <location>
        <begin position="571"/>
        <end position="584"/>
    </location>
</feature>
<evidence type="ECO:0000256" key="2">
    <source>
        <dbReference type="SAM" id="Phobius"/>
    </source>
</evidence>
<dbReference type="Proteomes" id="UP000748756">
    <property type="component" value="Unassembled WGS sequence"/>
</dbReference>
<evidence type="ECO:0000256" key="1">
    <source>
        <dbReference type="SAM" id="MobiDB-lite"/>
    </source>
</evidence>
<feature type="transmembrane region" description="Helical" evidence="2">
    <location>
        <begin position="6"/>
        <end position="26"/>
    </location>
</feature>
<dbReference type="AlphaFoldDB" id="A0A9P5RXL9"/>
<name>A0A9P5RXL9_9FUNG</name>
<feature type="region of interest" description="Disordered" evidence="1">
    <location>
        <begin position="280"/>
        <end position="369"/>
    </location>
</feature>
<keyword evidence="2" id="KW-0472">Membrane</keyword>
<feature type="compositionally biased region" description="Low complexity" evidence="1">
    <location>
        <begin position="239"/>
        <end position="257"/>
    </location>
</feature>